<feature type="compositionally biased region" description="Basic and acidic residues" evidence="1">
    <location>
        <begin position="1474"/>
        <end position="1515"/>
    </location>
</feature>
<organism evidence="2 3">
    <name type="scientific">Cephus cinctus</name>
    <name type="common">Wheat stem sawfly</name>
    <dbReference type="NCBI Taxonomy" id="211228"/>
    <lineage>
        <taxon>Eukaryota</taxon>
        <taxon>Metazoa</taxon>
        <taxon>Ecdysozoa</taxon>
        <taxon>Arthropoda</taxon>
        <taxon>Hexapoda</taxon>
        <taxon>Insecta</taxon>
        <taxon>Pterygota</taxon>
        <taxon>Neoptera</taxon>
        <taxon>Endopterygota</taxon>
        <taxon>Hymenoptera</taxon>
        <taxon>Cephoidea</taxon>
        <taxon>Cephidae</taxon>
        <taxon>Cephus</taxon>
    </lineage>
</organism>
<sequence>MGGRSMRKLSPRFIQFIGLSQAVFWSAPSPPQKNQGLKFPDAVCPCILLQECPKIFGSVPEDKDLGSFPSCQVDGYVRCCGLSSRRDARALNENHGKENLVTSSTTYREKYQLPPGIVVPVPFVYPEYIDSRKTVKVSKAEVAAPLISRPPLTPLALLRPLEPLTPLAPPPKLPPISASVTRPEITNGKKKLLAEITSPPVQKLPVGIHVPPVGFMYPEYLEEIKRKEAKDREEEINRKKATLQNHSGNFELHAFPLSMTNSQGNFNTPGVNNIRESSVSFQDQSQKETPDSFSATVHKSEKSSTNQNINGNQASRTNTQDHSKNKTEKTFPIVSASFEIHSKNEPTDASQRFSAKNTDMTGGSRKPNVTFENEDFGVASLDTVREIIASENALTKPDRIPEIAPFSPRRFPSGVTAPPLNFMYPEYVDLRKTKQGNENLRNFENTRIPVEQDEPEHIEIPEEEITPPPFEFVKSKYEKSKNVDAPVKSVERLRTLPVDIRKPLLFQKQSRFDTFENSQPDKKVTIETTPTENKTSIFSTLILNTLHNLHSSMSQLTSGISMNSATVTTTTTNIPPTITRSQTPITSSIEIQNIRPPQAIPNNHGQSEVRTFSPLIVPKIPVRLRTEQHEISTMTAKFPMLAQNLSETPQEKGTKSVVVQATDVALISGRIPQVNRTADIRLNAPMTRPKVKLPHRQGQSLVRNRGNVKHATSTIAEDYPNARVISQRQRVNADHVPEPQGDFQPRLRLPARSFEILNASQPEISNEKFSAFNGENIPEGLQRPIPSLKMPSQDDIQAPQVSNKHTIQHSGDGSTSESQRDQDLGSKFHTDNNNHERASIFRVTMTIGHPREILDRLPVVPTVPAPVEIVPSTAEIISSSVATVATTTSATPLAPVEVTSARTSTRTRPSSPESMRNNLIRKRPQYFPKKHEFVRQDSIMPATTFETKVGHLAGVNRHDFEDPEVQESLTFLEENNVNFGSRASTDQSTKFTSEGSGTTRDYFPGQRLSSETFTHDESVIHPNDSGVTKPVNDINVPVIDAPLNNKIRNLEEGPRRQFRRMMFRRRLNVRRDSRRGFPTDSTKIEPQSRRALPKENDFPAGIPEEKIQTNQRPRSSDTPTLNGPSLEAEEVTLLSTLEMGDNLQMERSSGKGPSSEESTVLPPISSNVEETRSRFRHGLRNPSIVKEETTVASVENISNNLTDNDVKYFVRRRPRPGRRTTTPESSVETSTDSYAVGRRIIRRRPGVGSKRRTLQDEENENMNVYEEKAQSENSESVRQRSSRKIKAERISVQNLEESETGTSLTAPETGILKINNTAASTGSDSNSSPDEKLINMQQEKRVEMSSNNKLMEVNLRKIKDKEEAENSSNGKRVVYETATSISVVRNGRVLTLDEVKLLNDLKKQEELEERADISDSTPSTLISFDSVPLVFSKLSPAEDHGDSSKTQNSGNGELQISTPTTPASGTMDDEILETIDKGSNEPGPIERDASASKKTHKSEETTKEFHNNLIKKESTDSLEMLKLAEDTSVDSDSVKPEDSTKDNPKKVMDKDVNDRAEEIRSS</sequence>
<feature type="compositionally biased region" description="Polar residues" evidence="1">
    <location>
        <begin position="980"/>
        <end position="999"/>
    </location>
</feature>
<feature type="compositionally biased region" description="Basic and acidic residues" evidence="1">
    <location>
        <begin position="1069"/>
        <end position="1107"/>
    </location>
</feature>
<gene>
    <name evidence="3" type="primary">LOC107271139</name>
</gene>
<feature type="region of interest" description="Disordered" evidence="1">
    <location>
        <begin position="1144"/>
        <end position="1181"/>
    </location>
</feature>
<evidence type="ECO:0000256" key="1">
    <source>
        <dbReference type="SAM" id="MobiDB-lite"/>
    </source>
</evidence>
<feature type="compositionally biased region" description="Polar residues" evidence="1">
    <location>
        <begin position="347"/>
        <end position="361"/>
    </location>
</feature>
<feature type="region of interest" description="Disordered" evidence="1">
    <location>
        <begin position="261"/>
        <end position="369"/>
    </location>
</feature>
<dbReference type="RefSeq" id="XP_024944167.1">
    <property type="nucleotide sequence ID" value="XM_025088399.1"/>
</dbReference>
<feature type="compositionally biased region" description="Polar residues" evidence="1">
    <location>
        <begin position="261"/>
        <end position="284"/>
    </location>
</feature>
<dbReference type="KEGG" id="ccin:107271139"/>
<feature type="compositionally biased region" description="Polar residues" evidence="1">
    <location>
        <begin position="1444"/>
        <end position="1464"/>
    </location>
</feature>
<evidence type="ECO:0000313" key="2">
    <source>
        <dbReference type="Proteomes" id="UP000694920"/>
    </source>
</evidence>
<keyword evidence="2" id="KW-1185">Reference proteome</keyword>
<feature type="region of interest" description="Disordered" evidence="1">
    <location>
        <begin position="1434"/>
        <end position="1562"/>
    </location>
</feature>
<dbReference type="GeneID" id="107271139"/>
<accession>A0AAJ7W513</accession>
<feature type="compositionally biased region" description="Polar residues" evidence="1">
    <location>
        <begin position="291"/>
        <end position="318"/>
    </location>
</feature>
<proteinExistence type="predicted"/>
<reference evidence="3" key="1">
    <citation type="submission" date="2025-08" db="UniProtKB">
        <authorList>
            <consortium name="RefSeq"/>
        </authorList>
    </citation>
    <scope>IDENTIFICATION</scope>
</reference>
<feature type="region of interest" description="Disordered" evidence="1">
    <location>
        <begin position="1210"/>
        <end position="1286"/>
    </location>
</feature>
<feature type="compositionally biased region" description="Polar residues" evidence="1">
    <location>
        <begin position="1145"/>
        <end position="1168"/>
    </location>
</feature>
<feature type="compositionally biased region" description="Low complexity" evidence="1">
    <location>
        <begin position="1219"/>
        <end position="1233"/>
    </location>
</feature>
<feature type="compositionally biased region" description="Basic residues" evidence="1">
    <location>
        <begin position="1239"/>
        <end position="1252"/>
    </location>
</feature>
<feature type="compositionally biased region" description="Basic and acidic residues" evidence="1">
    <location>
        <begin position="818"/>
        <end position="835"/>
    </location>
</feature>
<feature type="compositionally biased region" description="Basic and acidic residues" evidence="1">
    <location>
        <begin position="1265"/>
        <end position="1278"/>
    </location>
</feature>
<feature type="region of interest" description="Disordered" evidence="1">
    <location>
        <begin position="980"/>
        <end position="1000"/>
    </location>
</feature>
<evidence type="ECO:0000313" key="3">
    <source>
        <dbReference type="RefSeq" id="XP_024944167.1"/>
    </source>
</evidence>
<feature type="region of interest" description="Disordered" evidence="1">
    <location>
        <begin position="769"/>
        <end position="835"/>
    </location>
</feature>
<name>A0AAJ7W513_CEPCN</name>
<feature type="compositionally biased region" description="Basic and acidic residues" evidence="1">
    <location>
        <begin position="319"/>
        <end position="329"/>
    </location>
</feature>
<feature type="compositionally biased region" description="Polar residues" evidence="1">
    <location>
        <begin position="799"/>
        <end position="817"/>
    </location>
</feature>
<feature type="region of interest" description="Disordered" evidence="1">
    <location>
        <begin position="1069"/>
        <end position="1126"/>
    </location>
</feature>
<dbReference type="Proteomes" id="UP000694920">
    <property type="component" value="Unplaced"/>
</dbReference>
<protein>
    <submittedName>
        <fullName evidence="3">Uncharacterized protein LOC107271139</fullName>
    </submittedName>
</protein>
<feature type="compositionally biased region" description="Basic and acidic residues" evidence="1">
    <location>
        <begin position="1532"/>
        <end position="1562"/>
    </location>
</feature>
<feature type="compositionally biased region" description="Polar residues" evidence="1">
    <location>
        <begin position="1108"/>
        <end position="1123"/>
    </location>
</feature>